<dbReference type="PROSITE" id="PS00211">
    <property type="entry name" value="ABC_TRANSPORTER_1"/>
    <property type="match status" value="1"/>
</dbReference>
<dbReference type="FunFam" id="3.40.50.300:FF:000134">
    <property type="entry name" value="Iron-enterobactin ABC transporter ATP-binding protein"/>
    <property type="match status" value="1"/>
</dbReference>
<reference evidence="5 6" key="1">
    <citation type="journal article" date="2005" name="Proc. Natl. Acad. Sci. U.S.A.">
        <title>The complete genome sequence of Mycobacterium avium subspecies paratuberculosis.</title>
        <authorList>
            <person name="Li L."/>
            <person name="Bannantine J.P."/>
            <person name="Zhang Q."/>
            <person name="Amonsin A."/>
            <person name="May B.J."/>
            <person name="Alt D."/>
            <person name="Banerji N."/>
            <person name="Kanjilal S."/>
            <person name="Kapur V."/>
        </authorList>
    </citation>
    <scope>NUCLEOTIDE SEQUENCE [LARGE SCALE GENOMIC DNA]</scope>
    <source>
        <strain evidence="6">ATCC BAA-968 / K-10</strain>
    </source>
</reference>
<evidence type="ECO:0000313" key="6">
    <source>
        <dbReference type="Proteomes" id="UP000000580"/>
    </source>
</evidence>
<evidence type="ECO:0000313" key="5">
    <source>
        <dbReference type="EMBL" id="AAS06277.1"/>
    </source>
</evidence>
<dbReference type="InterPro" id="IPR050153">
    <property type="entry name" value="Metal_Ion_Import_ABC"/>
</dbReference>
<dbReference type="Proteomes" id="UP000000580">
    <property type="component" value="Chromosome"/>
</dbReference>
<sequence length="271" mass="28369">MDVSSAAIAAEQLSFGYPGDGQRLIAVSLAVQPGQVCCLLGPNGAGKTTLLRCLLGLLTPQSGTVRVAGDPIDRLSRRQLARRVAYVPQRSNTPFPFSTLDIAVTGRTPYLRAMTSPSATDRRAAAAVLDRLGIGALADRPYAVLSGGERRLALLSRAMVQDAPVLILDEPMAALDFGNESRILQVVAELAAAGRAVLMTTHQPWHALHSGDQAVLIADGRLIADGPVEQVVTAAALSELYGVPVRVLTATDDATGRPVYACAPVAAGDDR</sequence>
<evidence type="ECO:0000256" key="3">
    <source>
        <dbReference type="ARBA" id="ARBA00022840"/>
    </source>
</evidence>
<dbReference type="InterPro" id="IPR003439">
    <property type="entry name" value="ABC_transporter-like_ATP-bd"/>
</dbReference>
<evidence type="ECO:0000256" key="2">
    <source>
        <dbReference type="ARBA" id="ARBA00022741"/>
    </source>
</evidence>
<proteinExistence type="predicted"/>
<dbReference type="InterPro" id="IPR027417">
    <property type="entry name" value="P-loop_NTPase"/>
</dbReference>
<dbReference type="PROSITE" id="PS50893">
    <property type="entry name" value="ABC_TRANSPORTER_2"/>
    <property type="match status" value="1"/>
</dbReference>
<dbReference type="SUPFAM" id="SSF52540">
    <property type="entry name" value="P-loop containing nucleoside triphosphate hydrolases"/>
    <property type="match status" value="1"/>
</dbReference>
<dbReference type="SMART" id="SM00382">
    <property type="entry name" value="AAA"/>
    <property type="match status" value="1"/>
</dbReference>
<dbReference type="CDD" id="cd03214">
    <property type="entry name" value="ABC_Iron-Siderophores_B12_Hemin"/>
    <property type="match status" value="1"/>
</dbReference>
<dbReference type="KEGG" id="mpa:MAP_3727"/>
<dbReference type="EMBL" id="AE016958">
    <property type="protein sequence ID" value="AAS06277.1"/>
    <property type="molecule type" value="Genomic_DNA"/>
</dbReference>
<dbReference type="InterPro" id="IPR003593">
    <property type="entry name" value="AAA+_ATPase"/>
</dbReference>
<keyword evidence="6" id="KW-1185">Reference proteome</keyword>
<keyword evidence="3" id="KW-0067">ATP-binding</keyword>
<dbReference type="HOGENOM" id="CLU_000604_1_11_11"/>
<dbReference type="InterPro" id="IPR017871">
    <property type="entry name" value="ABC_transporter-like_CS"/>
</dbReference>
<dbReference type="AlphaFoldDB" id="Q73TJ1"/>
<dbReference type="GO" id="GO:0005524">
    <property type="term" value="F:ATP binding"/>
    <property type="evidence" value="ECO:0007669"/>
    <property type="project" value="UniProtKB-KW"/>
</dbReference>
<dbReference type="GO" id="GO:0016887">
    <property type="term" value="F:ATP hydrolysis activity"/>
    <property type="evidence" value="ECO:0007669"/>
    <property type="project" value="InterPro"/>
</dbReference>
<dbReference type="PANTHER" id="PTHR42734">
    <property type="entry name" value="METAL TRANSPORT SYSTEM ATP-BINDING PROTEIN TM_0124-RELATED"/>
    <property type="match status" value="1"/>
</dbReference>
<dbReference type="Gene3D" id="3.40.50.300">
    <property type="entry name" value="P-loop containing nucleotide triphosphate hydrolases"/>
    <property type="match status" value="1"/>
</dbReference>
<dbReference type="eggNOG" id="COG1120">
    <property type="taxonomic scope" value="Bacteria"/>
</dbReference>
<dbReference type="PANTHER" id="PTHR42734:SF19">
    <property type="entry name" value="IRON COMPOUNDS ABC TRANSPORTER, ATP-BINDING PROTEIN"/>
    <property type="match status" value="1"/>
</dbReference>
<evidence type="ECO:0000259" key="4">
    <source>
        <dbReference type="PROSITE" id="PS50893"/>
    </source>
</evidence>
<dbReference type="STRING" id="262316.MAP_3727"/>
<dbReference type="PATRIC" id="fig|262316.17.peg.3970"/>
<dbReference type="RefSeq" id="WP_003876873.1">
    <property type="nucleotide sequence ID" value="NC_002944.2"/>
</dbReference>
<feature type="domain" description="ABC transporter" evidence="4">
    <location>
        <begin position="8"/>
        <end position="244"/>
    </location>
</feature>
<organism evidence="5 6">
    <name type="scientific">Mycolicibacterium paratuberculosis (strain ATCC BAA-968 / K-10)</name>
    <name type="common">Mycobacterium paratuberculosis</name>
    <dbReference type="NCBI Taxonomy" id="262316"/>
    <lineage>
        <taxon>Bacteria</taxon>
        <taxon>Bacillati</taxon>
        <taxon>Actinomycetota</taxon>
        <taxon>Actinomycetes</taxon>
        <taxon>Mycobacteriales</taxon>
        <taxon>Mycobacteriaceae</taxon>
        <taxon>Mycobacterium</taxon>
        <taxon>Mycobacterium avium complex (MAC)</taxon>
    </lineage>
</organism>
<keyword evidence="2" id="KW-0547">Nucleotide-binding</keyword>
<accession>Q73TJ1</accession>
<evidence type="ECO:0000256" key="1">
    <source>
        <dbReference type="ARBA" id="ARBA00022448"/>
    </source>
</evidence>
<gene>
    <name evidence="5" type="ordered locus">MAP_3727</name>
</gene>
<keyword evidence="1" id="KW-0813">Transport</keyword>
<dbReference type="Pfam" id="PF00005">
    <property type="entry name" value="ABC_tran"/>
    <property type="match status" value="1"/>
</dbReference>
<name>Q73TJ1_MYCPA</name>
<protein>
    <recommendedName>
        <fullName evidence="4">ABC transporter domain-containing protein</fullName>
    </recommendedName>
</protein>
<dbReference type="SMR" id="Q73TJ1"/>